<accession>A0ABV7K415</accession>
<sequence>MTPKTRAAPRGPSGLAPPPPEWLADILLPIDEIQAGQVLHRVHRSSLDSIFYGPGPSVPPTNRFDSASGRFGVLYAGLTLRGALAETLVRNPQRLMVAMTDIVGRSVSGLVSDRPLRIVRLYGSGLQTVGTDNSTSTGPYEPCGLWSDALRDHPDRPDGIAYQSRHDSSEICLAIFDRTDVRLKAQGIRTLSSMLGDVAAVLDSYGKSVSRSVE</sequence>
<reference evidence="3" key="1">
    <citation type="journal article" date="2019" name="Int. J. Syst. Evol. Microbiol.">
        <title>The Global Catalogue of Microorganisms (GCM) 10K type strain sequencing project: providing services to taxonomists for standard genome sequencing and annotation.</title>
        <authorList>
            <consortium name="The Broad Institute Genomics Platform"/>
            <consortium name="The Broad Institute Genome Sequencing Center for Infectious Disease"/>
            <person name="Wu L."/>
            <person name="Ma J."/>
        </authorList>
    </citation>
    <scope>NUCLEOTIDE SEQUENCE [LARGE SCALE GENOMIC DNA]</scope>
    <source>
        <strain evidence="3">KCTC 52165</strain>
    </source>
</reference>
<comment type="caution">
    <text evidence="2">The sequence shown here is derived from an EMBL/GenBank/DDBJ whole genome shotgun (WGS) entry which is preliminary data.</text>
</comment>
<dbReference type="EMBL" id="JBHRTK010000001">
    <property type="protein sequence ID" value="MFC3204770.1"/>
    <property type="molecule type" value="Genomic_DNA"/>
</dbReference>
<gene>
    <name evidence="2" type="ORF">ACFOHJ_00920</name>
</gene>
<dbReference type="Pfam" id="PF08808">
    <property type="entry name" value="RES"/>
    <property type="match status" value="1"/>
</dbReference>
<protein>
    <submittedName>
        <fullName evidence="2">RES family NAD+ phosphorylase</fullName>
    </submittedName>
</protein>
<feature type="domain" description="RES" evidence="1">
    <location>
        <begin position="50"/>
        <end position="187"/>
    </location>
</feature>
<dbReference type="InterPro" id="IPR014914">
    <property type="entry name" value="RES_dom"/>
</dbReference>
<name>A0ABV7K415_9HYPH</name>
<dbReference type="RefSeq" id="WP_378217552.1">
    <property type="nucleotide sequence ID" value="NZ_JBHRTK010000001.1"/>
</dbReference>
<proteinExistence type="predicted"/>
<organism evidence="2 3">
    <name type="scientific">Aquamicrobium soli</name>
    <dbReference type="NCBI Taxonomy" id="1811518"/>
    <lineage>
        <taxon>Bacteria</taxon>
        <taxon>Pseudomonadati</taxon>
        <taxon>Pseudomonadota</taxon>
        <taxon>Alphaproteobacteria</taxon>
        <taxon>Hyphomicrobiales</taxon>
        <taxon>Phyllobacteriaceae</taxon>
        <taxon>Aquamicrobium</taxon>
    </lineage>
</organism>
<dbReference type="Proteomes" id="UP001595583">
    <property type="component" value="Unassembled WGS sequence"/>
</dbReference>
<evidence type="ECO:0000259" key="1">
    <source>
        <dbReference type="SMART" id="SM00953"/>
    </source>
</evidence>
<evidence type="ECO:0000313" key="3">
    <source>
        <dbReference type="Proteomes" id="UP001595583"/>
    </source>
</evidence>
<dbReference type="SMART" id="SM00953">
    <property type="entry name" value="RES"/>
    <property type="match status" value="1"/>
</dbReference>
<evidence type="ECO:0000313" key="2">
    <source>
        <dbReference type="EMBL" id="MFC3204770.1"/>
    </source>
</evidence>
<keyword evidence="3" id="KW-1185">Reference proteome</keyword>